<name>A0A553BL46_9FLAO</name>
<dbReference type="Proteomes" id="UP000318669">
    <property type="component" value="Unassembled WGS sequence"/>
</dbReference>
<feature type="domain" description="Type VI secretion system effector TseH-like" evidence="3">
    <location>
        <begin position="8"/>
        <end position="166"/>
    </location>
</feature>
<evidence type="ECO:0000313" key="5">
    <source>
        <dbReference type="EMBL" id="TRX08976.1"/>
    </source>
</evidence>
<gene>
    <name evidence="5" type="ORF">FNW11_10575</name>
    <name evidence="4" type="ORF">FNW12_12150</name>
</gene>
<keyword evidence="6" id="KW-1185">Reference proteome</keyword>
<dbReference type="Proteomes" id="UP000318528">
    <property type="component" value="Unassembled WGS sequence"/>
</dbReference>
<reference evidence="6 7" key="1">
    <citation type="submission" date="2019-07" db="EMBL/GenBank/DDBJ databases">
        <title>Novel species of Flavobacterium.</title>
        <authorList>
            <person name="Liu Q."/>
            <person name="Xin Y.-H."/>
        </authorList>
    </citation>
    <scope>NUCLEOTIDE SEQUENCE [LARGE SCALE GENOMIC DNA]</scope>
    <source>
        <strain evidence="4 6">GSP39</strain>
        <strain evidence="5 7">GSR22</strain>
    </source>
</reference>
<dbReference type="AlphaFoldDB" id="A0A553BL46"/>
<accession>A0A553BL46</accession>
<dbReference type="EMBL" id="VJZN01000020">
    <property type="protein sequence ID" value="TRX05057.1"/>
    <property type="molecule type" value="Genomic_DNA"/>
</dbReference>
<evidence type="ECO:0000256" key="1">
    <source>
        <dbReference type="SAM" id="MobiDB-lite"/>
    </source>
</evidence>
<dbReference type="RefSeq" id="WP_143387933.1">
    <property type="nucleotide sequence ID" value="NZ_VJZL01000017.1"/>
</dbReference>
<protein>
    <submittedName>
        <fullName evidence="5">Uncharacterized protein</fullName>
    </submittedName>
</protein>
<dbReference type="InterPro" id="IPR046517">
    <property type="entry name" value="DUF6695"/>
</dbReference>
<dbReference type="Pfam" id="PF25218">
    <property type="entry name" value="TseH"/>
    <property type="match status" value="1"/>
</dbReference>
<dbReference type="Pfam" id="PF20405">
    <property type="entry name" value="DUF6695"/>
    <property type="match status" value="1"/>
</dbReference>
<sequence length="319" mass="36104">MTKHNGMAIAIAWPEFTGKQPGSWYDVPMRWLGHNKDFQYKVGHASLILVDGTSGTCSYFDCGRYHAPYQHGRIRDFSTDANLEIHTKANFSNNKITNIRELLSEVQNNKTCFGMGPLYASYCPVNIESARTTIKVLQSKDAIPFGPFVINGINCCRFVRNGILAGAPVLKHRFKLRYLWPFKPMPITNVNFLSDKIIIPENSATDNPEKQDYHSHTPYTKENVKGTLPAPARPENIPLDSQWLGGEVAGGWFWLEPIDEGYLINRYSSVGVPECTGKFRLAGSGFFNPRKPYSFSHLSHCSKVTVIQDDELFEFLRME</sequence>
<evidence type="ECO:0000313" key="6">
    <source>
        <dbReference type="Proteomes" id="UP000318528"/>
    </source>
</evidence>
<evidence type="ECO:0000313" key="7">
    <source>
        <dbReference type="Proteomes" id="UP000318669"/>
    </source>
</evidence>
<organism evidence="5 7">
    <name type="scientific">Flavobacterium gawalongense</name>
    <dbReference type="NCBI Taxonomy" id="2594432"/>
    <lineage>
        <taxon>Bacteria</taxon>
        <taxon>Pseudomonadati</taxon>
        <taxon>Bacteroidota</taxon>
        <taxon>Flavobacteriia</taxon>
        <taxon>Flavobacteriales</taxon>
        <taxon>Flavobacteriaceae</taxon>
        <taxon>Flavobacterium</taxon>
    </lineage>
</organism>
<evidence type="ECO:0000259" key="2">
    <source>
        <dbReference type="Pfam" id="PF20405"/>
    </source>
</evidence>
<comment type="caution">
    <text evidence="5">The sequence shown here is derived from an EMBL/GenBank/DDBJ whole genome shotgun (WGS) entry which is preliminary data.</text>
</comment>
<evidence type="ECO:0000259" key="3">
    <source>
        <dbReference type="Pfam" id="PF25218"/>
    </source>
</evidence>
<dbReference type="OrthoDB" id="695573at2"/>
<dbReference type="InterPro" id="IPR057382">
    <property type="entry name" value="TseH"/>
</dbReference>
<proteinExistence type="predicted"/>
<feature type="region of interest" description="Disordered" evidence="1">
    <location>
        <begin position="204"/>
        <end position="227"/>
    </location>
</feature>
<feature type="domain" description="DUF6695" evidence="2">
    <location>
        <begin position="242"/>
        <end position="316"/>
    </location>
</feature>
<evidence type="ECO:0000313" key="4">
    <source>
        <dbReference type="EMBL" id="TRX05057.1"/>
    </source>
</evidence>
<dbReference type="EMBL" id="VJZL01000017">
    <property type="protein sequence ID" value="TRX08976.1"/>
    <property type="molecule type" value="Genomic_DNA"/>
</dbReference>